<evidence type="ECO:0000313" key="2">
    <source>
        <dbReference type="Proteomes" id="UP000672934"/>
    </source>
</evidence>
<reference evidence="1" key="1">
    <citation type="submission" date="2021-03" db="EMBL/GenBank/DDBJ databases">
        <authorList>
            <person name="Peeters C."/>
        </authorList>
    </citation>
    <scope>NUCLEOTIDE SEQUENCE</scope>
    <source>
        <strain evidence="1">LMG 31506</strain>
    </source>
</reference>
<protein>
    <recommendedName>
        <fullName evidence="3">DUF2917 domain-containing protein</fullName>
    </recommendedName>
</protein>
<dbReference type="RefSeq" id="WP_211951001.1">
    <property type="nucleotide sequence ID" value="NZ_CAJPUY010000039.1"/>
</dbReference>
<dbReference type="InterPro" id="IPR021317">
    <property type="entry name" value="DUF2917"/>
</dbReference>
<comment type="caution">
    <text evidence="1">The sequence shown here is derived from an EMBL/GenBank/DDBJ whole genome shotgun (WGS) entry which is preliminary data.</text>
</comment>
<proteinExistence type="predicted"/>
<accession>A0A916J132</accession>
<dbReference type="AlphaFoldDB" id="A0A916J132"/>
<dbReference type="Proteomes" id="UP000672934">
    <property type="component" value="Unassembled WGS sequence"/>
</dbReference>
<name>A0A916J132_9BURK</name>
<keyword evidence="2" id="KW-1185">Reference proteome</keyword>
<evidence type="ECO:0000313" key="1">
    <source>
        <dbReference type="EMBL" id="CAG2157936.1"/>
    </source>
</evidence>
<gene>
    <name evidence="1" type="ORF">LMG31506_06177</name>
</gene>
<dbReference type="EMBL" id="CAJPUY010000039">
    <property type="protein sequence ID" value="CAG2157936.1"/>
    <property type="molecule type" value="Genomic_DNA"/>
</dbReference>
<dbReference type="Pfam" id="PF11142">
    <property type="entry name" value="DUF2917"/>
    <property type="match status" value="1"/>
</dbReference>
<evidence type="ECO:0008006" key="3">
    <source>
        <dbReference type="Google" id="ProtNLM"/>
    </source>
</evidence>
<organism evidence="1 2">
    <name type="scientific">Cupriavidus yeoncheonensis</name>
    <dbReference type="NCBI Taxonomy" id="1462994"/>
    <lineage>
        <taxon>Bacteria</taxon>
        <taxon>Pseudomonadati</taxon>
        <taxon>Pseudomonadota</taxon>
        <taxon>Betaproteobacteria</taxon>
        <taxon>Burkholderiales</taxon>
        <taxon>Burkholderiaceae</taxon>
        <taxon>Cupriavidus</taxon>
    </lineage>
</organism>
<sequence length="101" mass="10960">MTTKQLWTLGGAATCTIRLHVGDCLRCLHGQVWITRESADRDEAVRDIVLNAGEHLRAEAAITCFVSALRRRPACVAVDAEAPARQSPSAVAHSLLEESHT</sequence>